<proteinExistence type="predicted"/>
<protein>
    <submittedName>
        <fullName evidence="3">Protein unc-79 homolog</fullName>
    </submittedName>
</protein>
<dbReference type="Proteomes" id="UP000695022">
    <property type="component" value="Unplaced"/>
</dbReference>
<dbReference type="InterPro" id="IPR024855">
    <property type="entry name" value="UNC79"/>
</dbReference>
<feature type="region of interest" description="Disordered" evidence="1">
    <location>
        <begin position="367"/>
        <end position="391"/>
    </location>
</feature>
<gene>
    <name evidence="3" type="primary">LOC106807408</name>
</gene>
<evidence type="ECO:0000313" key="2">
    <source>
        <dbReference type="Proteomes" id="UP000695022"/>
    </source>
</evidence>
<name>A0ABM1DZ43_PRICU</name>
<evidence type="ECO:0000256" key="1">
    <source>
        <dbReference type="SAM" id="MobiDB-lite"/>
    </source>
</evidence>
<dbReference type="Pfam" id="PF14776">
    <property type="entry name" value="UNC-79"/>
    <property type="match status" value="2"/>
</dbReference>
<organism evidence="2 3">
    <name type="scientific">Priapulus caudatus</name>
    <name type="common">Priapulid worm</name>
    <dbReference type="NCBI Taxonomy" id="37621"/>
    <lineage>
        <taxon>Eukaryota</taxon>
        <taxon>Metazoa</taxon>
        <taxon>Ecdysozoa</taxon>
        <taxon>Scalidophora</taxon>
        <taxon>Priapulida</taxon>
        <taxon>Priapulimorpha</taxon>
        <taxon>Priapulimorphida</taxon>
        <taxon>Priapulidae</taxon>
        <taxon>Priapulus</taxon>
    </lineage>
</organism>
<accession>A0ABM1DZ43</accession>
<dbReference type="GeneID" id="106807408"/>
<feature type="region of interest" description="Disordered" evidence="1">
    <location>
        <begin position="435"/>
        <end position="459"/>
    </location>
</feature>
<sequence length="686" mass="77274">MGTRAATFTAKIRNLNDYYQRTVNNIVPLPSGIDIANTLKYFQQTLLSVLKDVPSVKADSDTSHHRDSVRLSMFPNLNYQGLYHAIINIIDVVPLLQFGQYSLGQAIIQTLACLVQFLATELIDVLPYTVASMLAIFPNTLHKEITDLLCNNLLPLTLGDYETDEADEASYARLSTSAVIMMVLQYTDNGAYHSHLLECLMALKRDVAKDLLCVIAYGSGGPRAPAINLLFHYWPTLYCSMIDRKAVQYKFVAWKPITCQKDNCLNTDRNEAVKMCIDPACSIELGDRPPPLYICQECSEKVRAENPDYLADILLPMDYVSLKCENKNCMSLERTGHATCFSFECAGYNRNRPIRYCSACHEMRHSGGEASGEGGDEDDAGGGGGGGEQGKRHVFHATLPSLVDCGEELALYLVETIVSLMKEAQVEVRHRLDMLGEDREKQRPSMPQDADDSAEGEKSEERRLLSRYGIWLVVQLCAPSDSIPPETLGRLLAVIFQWYEATAYLPDDNIGTALESLKTEYIFKWVTAVRKVHFNVFVSCLLPDPPEYARVGGHWDTLATATTRIKDGLNRLFCLIPYDIISFEVWDYIMPYWLEGLQTIIPEDELPELKVLLCKTFDLELCPLPFSVEKMYNFVSVRFKNCPSPVQEQALEWLQLLSSLEIYLPMDSYNKYQTLAIMQTGVQATM</sequence>
<keyword evidence="2" id="KW-1185">Reference proteome</keyword>
<dbReference type="PANTHER" id="PTHR21696">
    <property type="entry name" value="PROTEIN UNC-79 HOMOLOG"/>
    <property type="match status" value="1"/>
</dbReference>
<reference evidence="3" key="1">
    <citation type="submission" date="2025-08" db="UniProtKB">
        <authorList>
            <consortium name="RefSeq"/>
        </authorList>
    </citation>
    <scope>IDENTIFICATION</scope>
</reference>
<feature type="non-terminal residue" evidence="3">
    <location>
        <position position="686"/>
    </location>
</feature>
<evidence type="ECO:0000313" key="3">
    <source>
        <dbReference type="RefSeq" id="XP_014665214.1"/>
    </source>
</evidence>
<dbReference type="PANTHER" id="PTHR21696:SF2">
    <property type="entry name" value="PROTEIN UNC-79 HOMOLOG"/>
    <property type="match status" value="1"/>
</dbReference>
<dbReference type="RefSeq" id="XP_014665214.1">
    <property type="nucleotide sequence ID" value="XM_014809728.1"/>
</dbReference>